<evidence type="ECO:0000313" key="6">
    <source>
        <dbReference type="EMBL" id="KAF7703683.1"/>
    </source>
</evidence>
<dbReference type="EMBL" id="JABFDY010000009">
    <property type="protein sequence ID" value="KAF7703683.1"/>
    <property type="molecule type" value="Genomic_DNA"/>
</dbReference>
<dbReference type="FunFam" id="1.20.5.170:FF:000002">
    <property type="entry name" value="Type I keratin KA11"/>
    <property type="match status" value="1"/>
</dbReference>
<dbReference type="PANTHER" id="PTHR23239:SF367">
    <property type="entry name" value="KERATIN 15-RELATED"/>
    <property type="match status" value="1"/>
</dbReference>
<dbReference type="Pfam" id="PF00038">
    <property type="entry name" value="Filament"/>
    <property type="match status" value="1"/>
</dbReference>
<dbReference type="Proteomes" id="UP000606274">
    <property type="component" value="Unassembled WGS sequence"/>
</dbReference>
<keyword evidence="2" id="KW-0403">Intermediate filament</keyword>
<dbReference type="Gene3D" id="1.20.5.170">
    <property type="match status" value="1"/>
</dbReference>
<feature type="coiled-coil region" evidence="4">
    <location>
        <begin position="85"/>
        <end position="148"/>
    </location>
</feature>
<dbReference type="GO" id="GO:0005198">
    <property type="term" value="F:structural molecule activity"/>
    <property type="evidence" value="ECO:0007669"/>
    <property type="project" value="InterPro"/>
</dbReference>
<dbReference type="PRINTS" id="PR01248">
    <property type="entry name" value="TYPE1KERATIN"/>
</dbReference>
<dbReference type="Gene3D" id="1.20.5.500">
    <property type="entry name" value="Single helix bin"/>
    <property type="match status" value="1"/>
</dbReference>
<feature type="coiled-coil region" evidence="4">
    <location>
        <begin position="184"/>
        <end position="229"/>
    </location>
</feature>
<evidence type="ECO:0000256" key="4">
    <source>
        <dbReference type="SAM" id="Coils"/>
    </source>
</evidence>
<reference evidence="6" key="1">
    <citation type="submission" date="2020-08" db="EMBL/GenBank/DDBJ databases">
        <title>Chromosome-level assembly of Southern catfish (Silurus meridionalis) provides insights into visual adaptation to the nocturnal and benthic lifestyles.</title>
        <authorList>
            <person name="Zhang Y."/>
            <person name="Wang D."/>
            <person name="Peng Z."/>
        </authorList>
    </citation>
    <scope>NUCLEOTIDE SEQUENCE</scope>
    <source>
        <strain evidence="6">SWU-2019-XX</strain>
        <tissue evidence="6">Muscle</tissue>
    </source>
</reference>
<protein>
    <recommendedName>
        <fullName evidence="5">IF rod domain-containing protein</fullName>
    </recommendedName>
</protein>
<dbReference type="InterPro" id="IPR039008">
    <property type="entry name" value="IF_rod_dom"/>
</dbReference>
<dbReference type="InterPro" id="IPR002957">
    <property type="entry name" value="Keratin_I"/>
</dbReference>
<evidence type="ECO:0000259" key="5">
    <source>
        <dbReference type="PROSITE" id="PS51842"/>
    </source>
</evidence>
<dbReference type="FunFam" id="1.20.5.500:FF:000001">
    <property type="entry name" value="Type II keratin 23"/>
    <property type="match status" value="1"/>
</dbReference>
<dbReference type="SUPFAM" id="SSF64593">
    <property type="entry name" value="Intermediate filament protein, coiled coil region"/>
    <property type="match status" value="2"/>
</dbReference>
<dbReference type="Gene3D" id="1.20.5.1160">
    <property type="entry name" value="Vasodilator-stimulated phosphoprotein"/>
    <property type="match status" value="1"/>
</dbReference>
<dbReference type="FunFam" id="1.20.5.1160:FF:000002">
    <property type="entry name" value="Type I keratin 10"/>
    <property type="match status" value="1"/>
</dbReference>
<dbReference type="SMART" id="SM01391">
    <property type="entry name" value="Filament"/>
    <property type="match status" value="1"/>
</dbReference>
<feature type="domain" description="IF rod" evidence="5">
    <location>
        <begin position="81"/>
        <end position="392"/>
    </location>
</feature>
<dbReference type="PROSITE" id="PS51842">
    <property type="entry name" value="IF_ROD_2"/>
    <property type="match status" value="1"/>
</dbReference>
<dbReference type="PANTHER" id="PTHR23239">
    <property type="entry name" value="INTERMEDIATE FILAMENT"/>
    <property type="match status" value="1"/>
</dbReference>
<dbReference type="GO" id="GO:0005882">
    <property type="term" value="C:intermediate filament"/>
    <property type="evidence" value="ECO:0007669"/>
    <property type="project" value="UniProtKB-KW"/>
</dbReference>
<evidence type="ECO:0000313" key="7">
    <source>
        <dbReference type="Proteomes" id="UP000606274"/>
    </source>
</evidence>
<evidence type="ECO:0000256" key="1">
    <source>
        <dbReference type="ARBA" id="ARBA00022744"/>
    </source>
</evidence>
<keyword evidence="1" id="KW-0416">Keratin</keyword>
<name>A0A8T0BCL7_SILME</name>
<keyword evidence="7" id="KW-1185">Reference proteome</keyword>
<accession>A0A8T0BCL7</accession>
<evidence type="ECO:0000256" key="2">
    <source>
        <dbReference type="ARBA" id="ARBA00022754"/>
    </source>
</evidence>
<proteinExistence type="predicted"/>
<organism evidence="6 7">
    <name type="scientific">Silurus meridionalis</name>
    <name type="common">Southern catfish</name>
    <name type="synonym">Silurus soldatovi meridionalis</name>
    <dbReference type="NCBI Taxonomy" id="175797"/>
    <lineage>
        <taxon>Eukaryota</taxon>
        <taxon>Metazoa</taxon>
        <taxon>Chordata</taxon>
        <taxon>Craniata</taxon>
        <taxon>Vertebrata</taxon>
        <taxon>Euteleostomi</taxon>
        <taxon>Actinopterygii</taxon>
        <taxon>Neopterygii</taxon>
        <taxon>Teleostei</taxon>
        <taxon>Ostariophysi</taxon>
        <taxon>Siluriformes</taxon>
        <taxon>Siluridae</taxon>
        <taxon>Silurus</taxon>
    </lineage>
</organism>
<sequence length="420" mass="45624">MYGGSGGRGVRISTVSSSMYGGGGGGGFGGASGIGSAGLGFGSGFGFGGGGGGGGGGCVSSGYGFGGELAAGDPGSVTTSEKATMQNLNDRLASYLQKVRSLEKANGDLEIKIRQFLENKASPHARDYSAYEATIKDLQDKIQAATRDNGSLYLHIDNAKLAADDFRTKYENELAMRQSVEADIAGLRSLLDELTLTRSNLEMQIESLKDELIYLKKNHEEELEAIRNTMSGSVNVEVDAAPGEDLNRVMAEIREQYEAVALKNKRELESWFQTKIDNLNKEVTTSTEILQTSKSEINDVRRTLQGLEIELQSQLSMKASMEGTLADTENRYSMKLSGLQSQVTQMEHQLSEVRDSTERQSQEYKILLDIKTRLEMEIAEYRRLMDGEVDSGKTSSSKSVMVKTIVEEMVDGKLVSSITT</sequence>
<gene>
    <name evidence="6" type="ORF">HF521_022690</name>
</gene>
<evidence type="ECO:0000256" key="3">
    <source>
        <dbReference type="ARBA" id="ARBA00023054"/>
    </source>
</evidence>
<dbReference type="AlphaFoldDB" id="A0A8T0BCL7"/>
<keyword evidence="3 4" id="KW-0175">Coiled coil</keyword>
<comment type="caution">
    <text evidence="6">The sequence shown here is derived from an EMBL/GenBank/DDBJ whole genome shotgun (WGS) entry which is preliminary data.</text>
</comment>